<dbReference type="PROSITE" id="PS50113">
    <property type="entry name" value="PAC"/>
    <property type="match status" value="1"/>
</dbReference>
<dbReference type="Pfam" id="PF02518">
    <property type="entry name" value="HATPase_c"/>
    <property type="match status" value="1"/>
</dbReference>
<dbReference type="InterPro" id="IPR003594">
    <property type="entry name" value="HATPase_dom"/>
</dbReference>
<keyword evidence="4" id="KW-0547">Nucleotide-binding</keyword>
<dbReference type="SMART" id="SM00387">
    <property type="entry name" value="HATPase_c"/>
    <property type="match status" value="1"/>
</dbReference>
<dbReference type="InterPro" id="IPR000014">
    <property type="entry name" value="PAS"/>
</dbReference>
<dbReference type="GO" id="GO:0005524">
    <property type="term" value="F:ATP binding"/>
    <property type="evidence" value="ECO:0007669"/>
    <property type="project" value="UniProtKB-KW"/>
</dbReference>
<dbReference type="PROSITE" id="PS50109">
    <property type="entry name" value="HIS_KIN"/>
    <property type="match status" value="1"/>
</dbReference>
<dbReference type="CDD" id="cd00130">
    <property type="entry name" value="PAS"/>
    <property type="match status" value="4"/>
</dbReference>
<dbReference type="GO" id="GO:0000160">
    <property type="term" value="P:phosphorelay signal transduction system"/>
    <property type="evidence" value="ECO:0007669"/>
    <property type="project" value="UniProtKB-KW"/>
</dbReference>
<dbReference type="RefSeq" id="WP_163680307.1">
    <property type="nucleotide sequence ID" value="NZ_JAAIYP010000038.1"/>
</dbReference>
<dbReference type="Gene3D" id="3.30.565.10">
    <property type="entry name" value="Histidine kinase-like ATPase, C-terminal domain"/>
    <property type="match status" value="1"/>
</dbReference>
<dbReference type="Pfam" id="PF12860">
    <property type="entry name" value="PAS_7"/>
    <property type="match status" value="1"/>
</dbReference>
<feature type="domain" description="PAS" evidence="9">
    <location>
        <begin position="191"/>
        <end position="261"/>
    </location>
</feature>
<dbReference type="PANTHER" id="PTHR43065">
    <property type="entry name" value="SENSOR HISTIDINE KINASE"/>
    <property type="match status" value="1"/>
</dbReference>
<dbReference type="InterPro" id="IPR013656">
    <property type="entry name" value="PAS_4"/>
</dbReference>
<dbReference type="SMART" id="SM00091">
    <property type="entry name" value="PAS"/>
    <property type="match status" value="5"/>
</dbReference>
<dbReference type="PANTHER" id="PTHR43065:SF46">
    <property type="entry name" value="C4-DICARBOXYLATE TRANSPORT SENSOR PROTEIN DCTB"/>
    <property type="match status" value="1"/>
</dbReference>
<dbReference type="NCBIfam" id="TIGR00229">
    <property type="entry name" value="sensory_box"/>
    <property type="match status" value="3"/>
</dbReference>
<reference evidence="11 12" key="1">
    <citation type="submission" date="2020-02" db="EMBL/GenBank/DDBJ databases">
        <authorList>
            <person name="Dziuba M."/>
            <person name="Kuznetsov B."/>
            <person name="Mardanov A."/>
            <person name="Ravin N."/>
            <person name="Grouzdev D."/>
        </authorList>
    </citation>
    <scope>NUCLEOTIDE SEQUENCE [LARGE SCALE GENOMIC DNA]</scope>
    <source>
        <strain evidence="11 12">SpK</strain>
    </source>
</reference>
<evidence type="ECO:0000256" key="5">
    <source>
        <dbReference type="ARBA" id="ARBA00022777"/>
    </source>
</evidence>
<evidence type="ECO:0000256" key="1">
    <source>
        <dbReference type="ARBA" id="ARBA00000085"/>
    </source>
</evidence>
<evidence type="ECO:0000256" key="6">
    <source>
        <dbReference type="ARBA" id="ARBA00022840"/>
    </source>
</evidence>
<dbReference type="Gene3D" id="3.30.450.20">
    <property type="entry name" value="PAS domain"/>
    <property type="match status" value="5"/>
</dbReference>
<dbReference type="SMART" id="SM00086">
    <property type="entry name" value="PAC"/>
    <property type="match status" value="4"/>
</dbReference>
<accession>A0A7C9UUW7</accession>
<gene>
    <name evidence="11" type="ORF">G4223_12995</name>
</gene>
<sequence>MHERLALQLRDATRSDGTVDLDCLLAAVDASYAIADGEHAARPQDEEVRRELARLRQDVLSEAKARFDAVMDNVGEAVVTVGLDGSILTFNRAAEGMFGYAAADVVGRDMAMLTTEARAERFRAVLAEFARSGDSGPLEHIRESEGVRHDSDIFPIEIALAGIDHGDRRQLVGVIRDMSVQVETERQLRESEGRFRDLVGSASDWFWETDAEHRLTFVSERIASVLGVKAAAIVGNTFFDLGLADDPAAAAEHLDELAERRPFRDRVFHVGPPEGHDSRVIRISGIPVFNPVGDFVGYRGVGVDVTREVVAERRAHKAQQLLADAIERIVDGLAIYDANDRLVLFNPEYAKVFAGLTREMRPGVRFETLLRSNPAVFDTESEDFEHWVERRMEYHRAASGQPFVVRLSSGRWILHREFRMADGGVVGLRTDITELKLREQELESLRRLYRVILDTAGEGIVGLDTDGRVTFANRRAGDLLGRVSEAMVGCDFHALAQPRDEELWRAEETALGRIRALGASAGVAEDRFVRADGSEMPVDYEISPINEDGRLAGAVVVFRDATLRLRYEQTLADSHRELERLVAERTGELTREVANRARTESALRESRERLKGISDSLFEGVLVINRSGLLTFANPSARTLLDLDDEPEGFPVESVFSIRHGVGDDCVAAPWASVLAGAGNFCDNDAVFLTAGGKRLEVAYACSAVSGDGGGIRAAVISFRDISPLKSAQRDALQASRMASVGQLAAGIAHEINTPIQYIGDNLRFIAESMADIAAAVSEGRMAGVAAFDQAMDSHDIAYLLDEIPRAASQSLDGVAQVARIVLSMKEFSHPGASHKTMADLNRALDSTITVSRNTWKHVARIDTDFAADLPTVPCYAGELNQVFLNLIVNAAHAIEAAGRGGDGRILVSTRVEGEWVVVRVADNGTGIALDVRDKIFDPFFTTKEVGKGTGQGLAISRDVVVVKHHGRIDVDSRPGVGATFSVWLPLAVEDDVQDGYGDPS</sequence>
<dbReference type="Pfam" id="PF13426">
    <property type="entry name" value="PAS_9"/>
    <property type="match status" value="3"/>
</dbReference>
<dbReference type="InterPro" id="IPR001610">
    <property type="entry name" value="PAC"/>
</dbReference>
<keyword evidence="12" id="KW-1185">Reference proteome</keyword>
<dbReference type="InterPro" id="IPR036890">
    <property type="entry name" value="HATPase_C_sf"/>
</dbReference>
<evidence type="ECO:0000256" key="2">
    <source>
        <dbReference type="ARBA" id="ARBA00012438"/>
    </source>
</evidence>
<dbReference type="InterPro" id="IPR035965">
    <property type="entry name" value="PAS-like_dom_sf"/>
</dbReference>
<keyword evidence="7" id="KW-0902">Two-component regulatory system</keyword>
<evidence type="ECO:0000259" key="10">
    <source>
        <dbReference type="PROSITE" id="PS50113"/>
    </source>
</evidence>
<dbReference type="AlphaFoldDB" id="A0A7C9UUW7"/>
<dbReference type="Proteomes" id="UP000480684">
    <property type="component" value="Unassembled WGS sequence"/>
</dbReference>
<comment type="caution">
    <text evidence="11">The sequence shown here is derived from an EMBL/GenBank/DDBJ whole genome shotgun (WGS) entry which is preliminary data.</text>
</comment>
<keyword evidence="3" id="KW-0808">Transferase</keyword>
<dbReference type="InterPro" id="IPR005467">
    <property type="entry name" value="His_kinase_dom"/>
</dbReference>
<dbReference type="Pfam" id="PF08448">
    <property type="entry name" value="PAS_4"/>
    <property type="match status" value="1"/>
</dbReference>
<dbReference type="SUPFAM" id="SSF55874">
    <property type="entry name" value="ATPase domain of HSP90 chaperone/DNA topoisomerase II/histidine kinase"/>
    <property type="match status" value="1"/>
</dbReference>
<proteinExistence type="predicted"/>
<dbReference type="GO" id="GO:0004673">
    <property type="term" value="F:protein histidine kinase activity"/>
    <property type="evidence" value="ECO:0007669"/>
    <property type="project" value="UniProtKB-EC"/>
</dbReference>
<dbReference type="InterPro" id="IPR004358">
    <property type="entry name" value="Sig_transdc_His_kin-like_C"/>
</dbReference>
<evidence type="ECO:0000313" key="11">
    <source>
        <dbReference type="EMBL" id="NFV81028.1"/>
    </source>
</evidence>
<keyword evidence="6" id="KW-0067">ATP-binding</keyword>
<feature type="domain" description="PAC" evidence="10">
    <location>
        <begin position="522"/>
        <end position="573"/>
    </location>
</feature>
<evidence type="ECO:0000256" key="7">
    <source>
        <dbReference type="ARBA" id="ARBA00023012"/>
    </source>
</evidence>
<evidence type="ECO:0000256" key="3">
    <source>
        <dbReference type="ARBA" id="ARBA00022679"/>
    </source>
</evidence>
<evidence type="ECO:0000259" key="8">
    <source>
        <dbReference type="PROSITE" id="PS50109"/>
    </source>
</evidence>
<evidence type="ECO:0000313" key="12">
    <source>
        <dbReference type="Proteomes" id="UP000480684"/>
    </source>
</evidence>
<dbReference type="InterPro" id="IPR000700">
    <property type="entry name" value="PAS-assoc_C"/>
</dbReference>
<dbReference type="SUPFAM" id="SSF55785">
    <property type="entry name" value="PYP-like sensor domain (PAS domain)"/>
    <property type="match status" value="5"/>
</dbReference>
<comment type="catalytic activity">
    <reaction evidence="1">
        <text>ATP + protein L-histidine = ADP + protein N-phospho-L-histidine.</text>
        <dbReference type="EC" id="2.7.13.3"/>
    </reaction>
</comment>
<feature type="domain" description="PAS" evidence="9">
    <location>
        <begin position="445"/>
        <end position="502"/>
    </location>
</feature>
<organism evidence="11 12">
    <name type="scientific">Magnetospirillum aberrantis SpK</name>
    <dbReference type="NCBI Taxonomy" id="908842"/>
    <lineage>
        <taxon>Bacteria</taxon>
        <taxon>Pseudomonadati</taxon>
        <taxon>Pseudomonadota</taxon>
        <taxon>Alphaproteobacteria</taxon>
        <taxon>Rhodospirillales</taxon>
        <taxon>Rhodospirillaceae</taxon>
        <taxon>Magnetospirillum</taxon>
    </lineage>
</organism>
<name>A0A7C9UUW7_9PROT</name>
<dbReference type="EC" id="2.7.13.3" evidence="2"/>
<evidence type="ECO:0000256" key="4">
    <source>
        <dbReference type="ARBA" id="ARBA00022741"/>
    </source>
</evidence>
<feature type="domain" description="PAS" evidence="9">
    <location>
        <begin position="63"/>
        <end position="133"/>
    </location>
</feature>
<dbReference type="Gene3D" id="1.10.287.130">
    <property type="match status" value="1"/>
</dbReference>
<dbReference type="PRINTS" id="PR00344">
    <property type="entry name" value="BCTRLSENSOR"/>
</dbReference>
<feature type="domain" description="Histidine kinase" evidence="8">
    <location>
        <begin position="747"/>
        <end position="989"/>
    </location>
</feature>
<evidence type="ECO:0000259" key="9">
    <source>
        <dbReference type="PROSITE" id="PS50112"/>
    </source>
</evidence>
<dbReference type="EMBL" id="JAAIYP010000038">
    <property type="protein sequence ID" value="NFV81028.1"/>
    <property type="molecule type" value="Genomic_DNA"/>
</dbReference>
<protein>
    <recommendedName>
        <fullName evidence="2">histidine kinase</fullName>
        <ecNumber evidence="2">2.7.13.3</ecNumber>
    </recommendedName>
</protein>
<dbReference type="PROSITE" id="PS50112">
    <property type="entry name" value="PAS"/>
    <property type="match status" value="3"/>
</dbReference>
<keyword evidence="5" id="KW-0418">Kinase</keyword>